<comment type="similarity">
    <text evidence="1 2">Belongs to the glycosyl hydrolase 1 family.</text>
</comment>
<sequence>MPQVLEDEYGGWLSRKAVKDFIAYADVCFKEFGDRVLHWTTINEVNILPLGGYDTGITPPGRCSQPFGLINCTKGDSTFEPYIVAHHLLLAHASTVRLYRKKYKAMHHGFVGINLFSYWYEPCTNTIEDVKAAERAHEFYVGWFINPLVNGDYPEIMKENIGNRIPNFTKLESKRIKGAFDFFGINHYSTLQVKDNSSSLEMKIRDFNADMAATFIYSGDKFPPTQLEVNPMGLQKLLNYLKESYDNPPIYIHENGQVQPRNGTLIDTPRVEYLHAYIGAVLGALRNGSNTLGYFAWSFLDLFELLGGYDVGYGLYYVDLDDKELTRYPKLSAHWYASFLEGKNTSGVFGTMDTYETLFTAY</sequence>
<dbReference type="EMBL" id="JAUHHV010000001">
    <property type="protein sequence ID" value="KAK1437232.1"/>
    <property type="molecule type" value="Genomic_DNA"/>
</dbReference>
<protein>
    <recommendedName>
        <fullName evidence="5">Beta-glucosidase</fullName>
    </recommendedName>
</protein>
<evidence type="ECO:0000313" key="3">
    <source>
        <dbReference type="EMBL" id="KAK1437232.1"/>
    </source>
</evidence>
<dbReference type="GO" id="GO:0008422">
    <property type="term" value="F:beta-glucosidase activity"/>
    <property type="evidence" value="ECO:0007669"/>
    <property type="project" value="TreeGrafter"/>
</dbReference>
<gene>
    <name evidence="3" type="ORF">QVD17_03021</name>
</gene>
<dbReference type="InterPro" id="IPR001360">
    <property type="entry name" value="Glyco_hydro_1"/>
</dbReference>
<dbReference type="PANTHER" id="PTHR10353">
    <property type="entry name" value="GLYCOSYL HYDROLASE"/>
    <property type="match status" value="1"/>
</dbReference>
<dbReference type="Gene3D" id="3.20.20.80">
    <property type="entry name" value="Glycosidases"/>
    <property type="match status" value="1"/>
</dbReference>
<dbReference type="AlphaFoldDB" id="A0AAD8LEZ3"/>
<dbReference type="GO" id="GO:0005975">
    <property type="term" value="P:carbohydrate metabolic process"/>
    <property type="evidence" value="ECO:0007669"/>
    <property type="project" value="InterPro"/>
</dbReference>
<evidence type="ECO:0000256" key="2">
    <source>
        <dbReference type="RuleBase" id="RU003690"/>
    </source>
</evidence>
<reference evidence="3" key="1">
    <citation type="journal article" date="2023" name="bioRxiv">
        <title>Improved chromosome-level genome assembly for marigold (Tagetes erecta).</title>
        <authorList>
            <person name="Jiang F."/>
            <person name="Yuan L."/>
            <person name="Wang S."/>
            <person name="Wang H."/>
            <person name="Xu D."/>
            <person name="Wang A."/>
            <person name="Fan W."/>
        </authorList>
    </citation>
    <scope>NUCLEOTIDE SEQUENCE</scope>
    <source>
        <strain evidence="3">WSJ</strain>
        <tissue evidence="3">Leaf</tissue>
    </source>
</reference>
<accession>A0AAD8LEZ3</accession>
<dbReference type="Pfam" id="PF00232">
    <property type="entry name" value="Glyco_hydro_1"/>
    <property type="match status" value="1"/>
</dbReference>
<evidence type="ECO:0000256" key="1">
    <source>
        <dbReference type="ARBA" id="ARBA00010838"/>
    </source>
</evidence>
<evidence type="ECO:0008006" key="5">
    <source>
        <dbReference type="Google" id="ProtNLM"/>
    </source>
</evidence>
<evidence type="ECO:0000313" key="4">
    <source>
        <dbReference type="Proteomes" id="UP001229421"/>
    </source>
</evidence>
<comment type="caution">
    <text evidence="3">The sequence shown here is derived from an EMBL/GenBank/DDBJ whole genome shotgun (WGS) entry which is preliminary data.</text>
</comment>
<organism evidence="3 4">
    <name type="scientific">Tagetes erecta</name>
    <name type="common">African marigold</name>
    <dbReference type="NCBI Taxonomy" id="13708"/>
    <lineage>
        <taxon>Eukaryota</taxon>
        <taxon>Viridiplantae</taxon>
        <taxon>Streptophyta</taxon>
        <taxon>Embryophyta</taxon>
        <taxon>Tracheophyta</taxon>
        <taxon>Spermatophyta</taxon>
        <taxon>Magnoliopsida</taxon>
        <taxon>eudicotyledons</taxon>
        <taxon>Gunneridae</taxon>
        <taxon>Pentapetalae</taxon>
        <taxon>asterids</taxon>
        <taxon>campanulids</taxon>
        <taxon>Asterales</taxon>
        <taxon>Asteraceae</taxon>
        <taxon>Asteroideae</taxon>
        <taxon>Heliantheae alliance</taxon>
        <taxon>Tageteae</taxon>
        <taxon>Tagetes</taxon>
    </lineage>
</organism>
<dbReference type="PANTHER" id="PTHR10353:SF29">
    <property type="entry name" value="BETA-GLUCOSIDASE 11"/>
    <property type="match status" value="1"/>
</dbReference>
<dbReference type="SUPFAM" id="SSF51445">
    <property type="entry name" value="(Trans)glycosidases"/>
    <property type="match status" value="1"/>
</dbReference>
<dbReference type="PRINTS" id="PR00131">
    <property type="entry name" value="GLHYDRLASE1"/>
</dbReference>
<dbReference type="Proteomes" id="UP001229421">
    <property type="component" value="Unassembled WGS sequence"/>
</dbReference>
<name>A0AAD8LEZ3_TARER</name>
<dbReference type="InterPro" id="IPR017853">
    <property type="entry name" value="GH"/>
</dbReference>
<keyword evidence="4" id="KW-1185">Reference proteome</keyword>
<proteinExistence type="inferred from homology"/>